<dbReference type="SUPFAM" id="SSF56281">
    <property type="entry name" value="Metallo-hydrolase/oxidoreductase"/>
    <property type="match status" value="1"/>
</dbReference>
<evidence type="ECO:0000256" key="1">
    <source>
        <dbReference type="ARBA" id="ARBA00001947"/>
    </source>
</evidence>
<keyword evidence="5" id="KW-0862">Zinc</keyword>
<comment type="cofactor">
    <cofactor evidence="1">
        <name>Zn(2+)</name>
        <dbReference type="ChEBI" id="CHEBI:29105"/>
    </cofactor>
</comment>
<dbReference type="RefSeq" id="WP_248938722.1">
    <property type="nucleotide sequence ID" value="NZ_JAKIKS010000006.1"/>
</dbReference>
<gene>
    <name evidence="7" type="ORF">L2764_02790</name>
</gene>
<keyword evidence="4" id="KW-0378">Hydrolase</keyword>
<evidence type="ECO:0000313" key="7">
    <source>
        <dbReference type="EMBL" id="MCL1123434.1"/>
    </source>
</evidence>
<sequence length="273" mass="30951">MLTLLKVGHCFHPEAMVMRGHSWKSMQFPAYVGLIKHPKLGYILFDTGYAKRFIKATHPFPERLYRCLTPMHLCDKEQLITQLHARGIRPEEIRYIFISHFHADHIAGLMDFPAALFICSRIALNAISQSSRFKGLIKGYLPQLLPSNFTLRCRFIEDCQSIHLSDQYAPFHLGYDIFADGSAMAISLPGHAAGHFGLLLENQQKTAFLIGDACWTQEAYTQGARPNRLANIIMDNGDAYLETLNQLSKLYSINKSIQLIPSHCQKTIEGLMI</sequence>
<dbReference type="PANTHER" id="PTHR42978">
    <property type="entry name" value="QUORUM-QUENCHING LACTONASE YTNP-RELATED-RELATED"/>
    <property type="match status" value="1"/>
</dbReference>
<protein>
    <submittedName>
        <fullName evidence="7">MBL fold metallo-hydrolase</fullName>
    </submittedName>
</protein>
<dbReference type="PANTHER" id="PTHR42978:SF2">
    <property type="entry name" value="102 KBASES UNSTABLE REGION: FROM 1 TO 119443"/>
    <property type="match status" value="1"/>
</dbReference>
<dbReference type="Proteomes" id="UP001203423">
    <property type="component" value="Unassembled WGS sequence"/>
</dbReference>
<reference evidence="7 8" key="1">
    <citation type="submission" date="2022-01" db="EMBL/GenBank/DDBJ databases">
        <title>Whole genome-based taxonomy of the Shewanellaceae.</title>
        <authorList>
            <person name="Martin-Rodriguez A.J."/>
        </authorList>
    </citation>
    <scope>NUCLEOTIDE SEQUENCE [LARGE SCALE GENOMIC DNA]</scope>
    <source>
        <strain evidence="7 8">DSM 17177</strain>
    </source>
</reference>
<evidence type="ECO:0000256" key="2">
    <source>
        <dbReference type="ARBA" id="ARBA00007749"/>
    </source>
</evidence>
<evidence type="ECO:0000259" key="6">
    <source>
        <dbReference type="SMART" id="SM00849"/>
    </source>
</evidence>
<evidence type="ECO:0000256" key="5">
    <source>
        <dbReference type="ARBA" id="ARBA00022833"/>
    </source>
</evidence>
<evidence type="ECO:0000313" key="8">
    <source>
        <dbReference type="Proteomes" id="UP001203423"/>
    </source>
</evidence>
<evidence type="ECO:0000256" key="3">
    <source>
        <dbReference type="ARBA" id="ARBA00022723"/>
    </source>
</evidence>
<dbReference type="CDD" id="cd07730">
    <property type="entry name" value="metallo-hydrolase-like_MBL-fold"/>
    <property type="match status" value="1"/>
</dbReference>
<dbReference type="InterPro" id="IPR036866">
    <property type="entry name" value="RibonucZ/Hydroxyglut_hydro"/>
</dbReference>
<keyword evidence="8" id="KW-1185">Reference proteome</keyword>
<dbReference type="EMBL" id="JAKIKS010000006">
    <property type="protein sequence ID" value="MCL1123434.1"/>
    <property type="molecule type" value="Genomic_DNA"/>
</dbReference>
<organism evidence="7 8">
    <name type="scientific">Shewanella surugensis</name>
    <dbReference type="NCBI Taxonomy" id="212020"/>
    <lineage>
        <taxon>Bacteria</taxon>
        <taxon>Pseudomonadati</taxon>
        <taxon>Pseudomonadota</taxon>
        <taxon>Gammaproteobacteria</taxon>
        <taxon>Alteromonadales</taxon>
        <taxon>Shewanellaceae</taxon>
        <taxon>Shewanella</taxon>
    </lineage>
</organism>
<name>A0ABT0L6W0_9GAMM</name>
<evidence type="ECO:0000256" key="4">
    <source>
        <dbReference type="ARBA" id="ARBA00022801"/>
    </source>
</evidence>
<comment type="similarity">
    <text evidence="2">Belongs to the metallo-beta-lactamase superfamily.</text>
</comment>
<accession>A0ABT0L6W0</accession>
<dbReference type="Gene3D" id="3.60.15.10">
    <property type="entry name" value="Ribonuclease Z/Hydroxyacylglutathione hydrolase-like"/>
    <property type="match status" value="1"/>
</dbReference>
<dbReference type="Pfam" id="PF00753">
    <property type="entry name" value="Lactamase_B"/>
    <property type="match status" value="1"/>
</dbReference>
<comment type="caution">
    <text evidence="7">The sequence shown here is derived from an EMBL/GenBank/DDBJ whole genome shotgun (WGS) entry which is preliminary data.</text>
</comment>
<dbReference type="InterPro" id="IPR001279">
    <property type="entry name" value="Metallo-B-lactamas"/>
</dbReference>
<feature type="domain" description="Metallo-beta-lactamase" evidence="6">
    <location>
        <begin position="29"/>
        <end position="263"/>
    </location>
</feature>
<dbReference type="SMART" id="SM00849">
    <property type="entry name" value="Lactamase_B"/>
    <property type="match status" value="1"/>
</dbReference>
<proteinExistence type="inferred from homology"/>
<dbReference type="InterPro" id="IPR051013">
    <property type="entry name" value="MBL_superfamily_lactonases"/>
</dbReference>
<keyword evidence="3" id="KW-0479">Metal-binding</keyword>